<reference evidence="3" key="1">
    <citation type="submission" date="2014-01" db="EMBL/GenBank/DDBJ databases">
        <title>The Genome Sequence of Anopheles melas CM1001059_A (V2).</title>
        <authorList>
            <consortium name="The Broad Institute Genomics Platform"/>
            <person name="Neafsey D.E."/>
            <person name="Besansky N."/>
            <person name="Howell P."/>
            <person name="Walton C."/>
            <person name="Young S.K."/>
            <person name="Zeng Q."/>
            <person name="Gargeya S."/>
            <person name="Fitzgerald M."/>
            <person name="Haas B."/>
            <person name="Abouelleil A."/>
            <person name="Allen A.W."/>
            <person name="Alvarado L."/>
            <person name="Arachchi H.M."/>
            <person name="Berlin A.M."/>
            <person name="Chapman S.B."/>
            <person name="Gainer-Dewar J."/>
            <person name="Goldberg J."/>
            <person name="Griggs A."/>
            <person name="Gujja S."/>
            <person name="Hansen M."/>
            <person name="Howarth C."/>
            <person name="Imamovic A."/>
            <person name="Ireland A."/>
            <person name="Larimer J."/>
            <person name="McCowan C."/>
            <person name="Murphy C."/>
            <person name="Pearson M."/>
            <person name="Poon T.W."/>
            <person name="Priest M."/>
            <person name="Roberts A."/>
            <person name="Saif S."/>
            <person name="Shea T."/>
            <person name="Sisk P."/>
            <person name="Sykes S."/>
            <person name="Wortman J."/>
            <person name="Nusbaum C."/>
            <person name="Birren B."/>
        </authorList>
    </citation>
    <scope>NUCLEOTIDE SEQUENCE [LARGE SCALE GENOMIC DNA]</scope>
    <source>
        <strain evidence="3">CM1001059</strain>
    </source>
</reference>
<evidence type="ECO:0000313" key="2">
    <source>
        <dbReference type="EnsemblMetazoa" id="AMEC020290-PA"/>
    </source>
</evidence>
<accession>A0A182UH33</accession>
<organism evidence="2 3">
    <name type="scientific">Anopheles melas</name>
    <dbReference type="NCBI Taxonomy" id="34690"/>
    <lineage>
        <taxon>Eukaryota</taxon>
        <taxon>Metazoa</taxon>
        <taxon>Ecdysozoa</taxon>
        <taxon>Arthropoda</taxon>
        <taxon>Hexapoda</taxon>
        <taxon>Insecta</taxon>
        <taxon>Pterygota</taxon>
        <taxon>Neoptera</taxon>
        <taxon>Endopterygota</taxon>
        <taxon>Diptera</taxon>
        <taxon>Nematocera</taxon>
        <taxon>Culicoidea</taxon>
        <taxon>Culicidae</taxon>
        <taxon>Anophelinae</taxon>
        <taxon>Anopheles</taxon>
    </lineage>
</organism>
<reference evidence="2" key="2">
    <citation type="submission" date="2020-05" db="UniProtKB">
        <authorList>
            <consortium name="EnsemblMetazoa"/>
        </authorList>
    </citation>
    <scope>IDENTIFICATION</scope>
    <source>
        <strain evidence="2">CM1001059</strain>
    </source>
</reference>
<keyword evidence="3" id="KW-1185">Reference proteome</keyword>
<evidence type="ECO:0000256" key="1">
    <source>
        <dbReference type="SAM" id="MobiDB-lite"/>
    </source>
</evidence>
<dbReference type="VEuPathDB" id="VectorBase:AMEC020290"/>
<proteinExistence type="predicted"/>
<protein>
    <submittedName>
        <fullName evidence="2">Uncharacterized protein</fullName>
    </submittedName>
</protein>
<dbReference type="EnsemblMetazoa" id="AMEC020290-RA">
    <property type="protein sequence ID" value="AMEC020290-PA"/>
    <property type="gene ID" value="AMEC020290"/>
</dbReference>
<feature type="region of interest" description="Disordered" evidence="1">
    <location>
        <begin position="1"/>
        <end position="29"/>
    </location>
</feature>
<sequence length="141" mass="14253">MMRRSVPVAGTGSPSSPAGSEVGGPDDVGGAVDLLVPSPGLLSAGGFTTGGSLAMSSSRSALLLPVAPRPVTITSRSEYCGGPYTWLSSPSTFSSSSVSSASGRWSVLSAASAVGKLFLRLQDALEPIHLHRKVVIDLVQA</sequence>
<evidence type="ECO:0000313" key="3">
    <source>
        <dbReference type="Proteomes" id="UP000075902"/>
    </source>
</evidence>
<dbReference type="AlphaFoldDB" id="A0A182UH33"/>
<dbReference type="Proteomes" id="UP000075902">
    <property type="component" value="Unassembled WGS sequence"/>
</dbReference>
<name>A0A182UH33_9DIPT</name>